<dbReference type="EMBL" id="CM044702">
    <property type="protein sequence ID" value="KAI5676429.1"/>
    <property type="molecule type" value="Genomic_DNA"/>
</dbReference>
<evidence type="ECO:0000313" key="1">
    <source>
        <dbReference type="EMBL" id="KAI5676429.1"/>
    </source>
</evidence>
<organism evidence="1 2">
    <name type="scientific">Catharanthus roseus</name>
    <name type="common">Madagascar periwinkle</name>
    <name type="synonym">Vinca rosea</name>
    <dbReference type="NCBI Taxonomy" id="4058"/>
    <lineage>
        <taxon>Eukaryota</taxon>
        <taxon>Viridiplantae</taxon>
        <taxon>Streptophyta</taxon>
        <taxon>Embryophyta</taxon>
        <taxon>Tracheophyta</taxon>
        <taxon>Spermatophyta</taxon>
        <taxon>Magnoliopsida</taxon>
        <taxon>eudicotyledons</taxon>
        <taxon>Gunneridae</taxon>
        <taxon>Pentapetalae</taxon>
        <taxon>asterids</taxon>
        <taxon>lamiids</taxon>
        <taxon>Gentianales</taxon>
        <taxon>Apocynaceae</taxon>
        <taxon>Rauvolfioideae</taxon>
        <taxon>Vinceae</taxon>
        <taxon>Catharanthinae</taxon>
        <taxon>Catharanthus</taxon>
    </lineage>
</organism>
<keyword evidence="2" id="KW-1185">Reference proteome</keyword>
<accession>A0ACC0BUS1</accession>
<sequence>MWGERSRWKNDGRDWSERVVKRSSGDVRYIPPMRGNQVDVGATNKGKTFMIRQAISSPSDLGKGDSQQKEILFYTCCQILDKTCSLVIDWGSCTNLVSSYVIEKLGIRYIKHP</sequence>
<proteinExistence type="predicted"/>
<evidence type="ECO:0000313" key="2">
    <source>
        <dbReference type="Proteomes" id="UP001060085"/>
    </source>
</evidence>
<comment type="caution">
    <text evidence="1">The sequence shown here is derived from an EMBL/GenBank/DDBJ whole genome shotgun (WGS) entry which is preliminary data.</text>
</comment>
<gene>
    <name evidence="1" type="ORF">M9H77_07379</name>
</gene>
<dbReference type="Proteomes" id="UP001060085">
    <property type="component" value="Linkage Group LG02"/>
</dbReference>
<reference evidence="2" key="1">
    <citation type="journal article" date="2023" name="Nat. Plants">
        <title>Single-cell RNA sequencing provides a high-resolution roadmap for understanding the multicellular compartmentation of specialized metabolism.</title>
        <authorList>
            <person name="Sun S."/>
            <person name="Shen X."/>
            <person name="Li Y."/>
            <person name="Li Y."/>
            <person name="Wang S."/>
            <person name="Li R."/>
            <person name="Zhang H."/>
            <person name="Shen G."/>
            <person name="Guo B."/>
            <person name="Wei J."/>
            <person name="Xu J."/>
            <person name="St-Pierre B."/>
            <person name="Chen S."/>
            <person name="Sun C."/>
        </authorList>
    </citation>
    <scope>NUCLEOTIDE SEQUENCE [LARGE SCALE GENOMIC DNA]</scope>
</reference>
<protein>
    <submittedName>
        <fullName evidence="1">Uncharacterized protein</fullName>
    </submittedName>
</protein>
<name>A0ACC0BUS1_CATRO</name>